<dbReference type="AlphaFoldDB" id="A0A9D1HNE8"/>
<sequence length="321" mass="36924">MKKIIILVIVIAAGTVGFFKLAELANTKLNTMYYLASNSNGYFDERKDAVIFPTDNESLPLETISTIKPNDTIKAIYPYYDLEIGTNDEYDDPFRKYEIQWELDDSIESFVIPYEKDANNSVKVLYSIAYIDENTLTSGRRIAHRFDCDSGIYVTEYMLECLGLDKNKNDNALDIDSEHLTLHTQIMIPLATHVIETGYMTTDPETEEIFERRFDAREVTQYKIIDYTFEIEGVIAQRDHPGGIIYYPYEQSKEIYDSVDKTVELAEDESLWVPNTYIVECNGDVSMADLGNLLLEDIDHFILGEDEMKAQGDNDRMLFAR</sequence>
<comment type="caution">
    <text evidence="1">The sequence shown here is derived from an EMBL/GenBank/DDBJ whole genome shotgun (WGS) entry which is preliminary data.</text>
</comment>
<gene>
    <name evidence="1" type="ORF">IAD15_06765</name>
</gene>
<evidence type="ECO:0000313" key="1">
    <source>
        <dbReference type="EMBL" id="HIU13755.1"/>
    </source>
</evidence>
<organism evidence="1 2">
    <name type="scientific">Candidatus Fimiplasma intestinipullorum</name>
    <dbReference type="NCBI Taxonomy" id="2840825"/>
    <lineage>
        <taxon>Bacteria</taxon>
        <taxon>Bacillati</taxon>
        <taxon>Bacillota</taxon>
        <taxon>Clostridia</taxon>
        <taxon>Eubacteriales</taxon>
        <taxon>Candidatus Fimiplasma</taxon>
    </lineage>
</organism>
<dbReference type="Proteomes" id="UP000824175">
    <property type="component" value="Unassembled WGS sequence"/>
</dbReference>
<protein>
    <submittedName>
        <fullName evidence="1">Uncharacterized protein</fullName>
    </submittedName>
</protein>
<reference evidence="1" key="1">
    <citation type="submission" date="2020-10" db="EMBL/GenBank/DDBJ databases">
        <authorList>
            <person name="Gilroy R."/>
        </authorList>
    </citation>
    <scope>NUCLEOTIDE SEQUENCE</scope>
    <source>
        <strain evidence="1">CHK195-11698</strain>
    </source>
</reference>
<accession>A0A9D1HNE8</accession>
<name>A0A9D1HNE8_9FIRM</name>
<evidence type="ECO:0000313" key="2">
    <source>
        <dbReference type="Proteomes" id="UP000824175"/>
    </source>
</evidence>
<dbReference type="EMBL" id="DVMJ01000055">
    <property type="protein sequence ID" value="HIU13755.1"/>
    <property type="molecule type" value="Genomic_DNA"/>
</dbReference>
<proteinExistence type="predicted"/>
<reference evidence="1" key="2">
    <citation type="journal article" date="2021" name="PeerJ">
        <title>Extensive microbial diversity within the chicken gut microbiome revealed by metagenomics and culture.</title>
        <authorList>
            <person name="Gilroy R."/>
            <person name="Ravi A."/>
            <person name="Getino M."/>
            <person name="Pursley I."/>
            <person name="Horton D.L."/>
            <person name="Alikhan N.F."/>
            <person name="Baker D."/>
            <person name="Gharbi K."/>
            <person name="Hall N."/>
            <person name="Watson M."/>
            <person name="Adriaenssens E.M."/>
            <person name="Foster-Nyarko E."/>
            <person name="Jarju S."/>
            <person name="Secka A."/>
            <person name="Antonio M."/>
            <person name="Oren A."/>
            <person name="Chaudhuri R.R."/>
            <person name="La Ragione R."/>
            <person name="Hildebrand F."/>
            <person name="Pallen M.J."/>
        </authorList>
    </citation>
    <scope>NUCLEOTIDE SEQUENCE</scope>
    <source>
        <strain evidence="1">CHK195-11698</strain>
    </source>
</reference>